<feature type="transmembrane region" description="Helical" evidence="1">
    <location>
        <begin position="152"/>
        <end position="174"/>
    </location>
</feature>
<keyword evidence="2" id="KW-0732">Signal</keyword>
<protein>
    <recommendedName>
        <fullName evidence="5">ABC transporter permease</fullName>
    </recommendedName>
</protein>
<feature type="transmembrane region" description="Helical" evidence="1">
    <location>
        <begin position="48"/>
        <end position="68"/>
    </location>
</feature>
<proteinExistence type="predicted"/>
<evidence type="ECO:0008006" key="5">
    <source>
        <dbReference type="Google" id="ProtNLM"/>
    </source>
</evidence>
<comment type="caution">
    <text evidence="3">The sequence shown here is derived from an EMBL/GenBank/DDBJ whole genome shotgun (WGS) entry which is preliminary data.</text>
</comment>
<feature type="transmembrane region" description="Helical" evidence="1">
    <location>
        <begin position="194"/>
        <end position="218"/>
    </location>
</feature>
<reference evidence="3" key="1">
    <citation type="submission" date="2021-06" db="EMBL/GenBank/DDBJ databases">
        <title>Sequencing of actinobacteria type strains.</title>
        <authorList>
            <person name="Nguyen G.-S."/>
            <person name="Wentzel A."/>
        </authorList>
    </citation>
    <scope>NUCLEOTIDE SEQUENCE</scope>
    <source>
        <strain evidence="3">P38-E01</strain>
    </source>
</reference>
<evidence type="ECO:0000313" key="3">
    <source>
        <dbReference type="EMBL" id="MBU7599090.1"/>
    </source>
</evidence>
<sequence length="432" mass="45834">MRLRTRLRAHSALWAAPLAVALTLLVHHTVSAEPAAASYGYAPTLVAGPLSPMYAFAYALTAALGAWEGNRLSRVPVWRLTPNRSRPRIALDGLWPAVLLGWLMLTLPVLIALVQQGVAPTAASLRPLAVGLLVCAAYAVIGFAVGLRLPDVIAAPVLAVVVFLLVATAVALQVNWWRHLVGRYPYIPEFGEVAGWSSMAAHALPTCAFALAIALLWLPVRRLPPRLGPALRVGLVAAVAAAGLGGAYALVKDWGADPPVAHVDIPVRCAGQDPRVCMPEVTADALPDVRAQVVGTLGKLDRAGVDHGATAVHDSLGRGDGTKVSGSRWELPLTDAERRGDLGYQVVRAAVRFPCAEPDPMSRRLALGWAADRADQSESFARVLAEDPHLDSARREEVAGSLGTVLGQSAEDQKRWYRTTLTQACTVGGGDR</sequence>
<keyword evidence="1" id="KW-1133">Transmembrane helix</keyword>
<feature type="chain" id="PRO_5037590517" description="ABC transporter permease" evidence="2">
    <location>
        <begin position="33"/>
        <end position="432"/>
    </location>
</feature>
<feature type="signal peptide" evidence="2">
    <location>
        <begin position="1"/>
        <end position="32"/>
    </location>
</feature>
<dbReference type="AlphaFoldDB" id="A0A949N2M6"/>
<evidence type="ECO:0000256" key="2">
    <source>
        <dbReference type="SAM" id="SignalP"/>
    </source>
</evidence>
<keyword evidence="1" id="KW-0812">Transmembrane</keyword>
<dbReference type="RefSeq" id="WP_211041924.1">
    <property type="nucleotide sequence ID" value="NZ_JAELVF020000001.1"/>
</dbReference>
<organism evidence="3 4">
    <name type="scientific">Streptomyces tardus</name>
    <dbReference type="NCBI Taxonomy" id="2780544"/>
    <lineage>
        <taxon>Bacteria</taxon>
        <taxon>Bacillati</taxon>
        <taxon>Actinomycetota</taxon>
        <taxon>Actinomycetes</taxon>
        <taxon>Kitasatosporales</taxon>
        <taxon>Streptomycetaceae</taxon>
        <taxon>Streptomyces</taxon>
    </lineage>
</organism>
<evidence type="ECO:0000313" key="4">
    <source>
        <dbReference type="Proteomes" id="UP000694501"/>
    </source>
</evidence>
<name>A0A949N2M6_9ACTN</name>
<dbReference type="EMBL" id="JAELVF020000001">
    <property type="protein sequence ID" value="MBU7599090.1"/>
    <property type="molecule type" value="Genomic_DNA"/>
</dbReference>
<accession>A0A949N2M6</accession>
<feature type="transmembrane region" description="Helical" evidence="1">
    <location>
        <begin position="230"/>
        <end position="251"/>
    </location>
</feature>
<gene>
    <name evidence="3" type="ORF">JGS22_016110</name>
</gene>
<keyword evidence="1" id="KW-0472">Membrane</keyword>
<feature type="transmembrane region" description="Helical" evidence="1">
    <location>
        <begin position="125"/>
        <end position="145"/>
    </location>
</feature>
<evidence type="ECO:0000256" key="1">
    <source>
        <dbReference type="SAM" id="Phobius"/>
    </source>
</evidence>
<feature type="transmembrane region" description="Helical" evidence="1">
    <location>
        <begin position="89"/>
        <end position="113"/>
    </location>
</feature>
<dbReference type="Proteomes" id="UP000694501">
    <property type="component" value="Unassembled WGS sequence"/>
</dbReference>
<keyword evidence="4" id="KW-1185">Reference proteome</keyword>